<sequence length="122" mass="13951">MGVPFEALLPYAIMTGFFAFSAVSVGKLKEMQNGGKRTRRGIDAWDRVSSRRWASWRARTNSRAAKYDTPTMTSCERPATKHTAVMERDRRLTGFMRGQTDKAEAPAGFELNNPWRCEQRFI</sequence>
<evidence type="ECO:0000313" key="15">
    <source>
        <dbReference type="Proteomes" id="UP000651452"/>
    </source>
</evidence>
<protein>
    <recommendedName>
        <fullName evidence="4">NADH dehydrogenase [ubiquinone] 1 alpha subcomplex subunit 1</fullName>
    </recommendedName>
</protein>
<evidence type="ECO:0000256" key="10">
    <source>
        <dbReference type="ARBA" id="ARBA00022989"/>
    </source>
</evidence>
<evidence type="ECO:0000256" key="9">
    <source>
        <dbReference type="ARBA" id="ARBA00022982"/>
    </source>
</evidence>
<evidence type="ECO:0000256" key="11">
    <source>
        <dbReference type="ARBA" id="ARBA00023128"/>
    </source>
</evidence>
<comment type="subcellular location">
    <subcellularLocation>
        <location evidence="2">Mitochondrion inner membrane</location>
        <topology evidence="2">Single-pass membrane protein</topology>
        <orientation evidence="2">Matrix side</orientation>
    </subcellularLocation>
</comment>
<dbReference type="OrthoDB" id="1920692at2759"/>
<evidence type="ECO:0000256" key="1">
    <source>
        <dbReference type="ARBA" id="ARBA00003195"/>
    </source>
</evidence>
<comment type="similarity">
    <text evidence="3">Belongs to the complex I NDUFA1 subunit family.</text>
</comment>
<evidence type="ECO:0000256" key="8">
    <source>
        <dbReference type="ARBA" id="ARBA00022792"/>
    </source>
</evidence>
<keyword evidence="12 13" id="KW-0472">Membrane</keyword>
<evidence type="ECO:0000256" key="13">
    <source>
        <dbReference type="SAM" id="Phobius"/>
    </source>
</evidence>
<evidence type="ECO:0000256" key="6">
    <source>
        <dbReference type="ARBA" id="ARBA00022660"/>
    </source>
</evidence>
<reference evidence="14" key="2">
    <citation type="submission" date="2020-09" db="EMBL/GenBank/DDBJ databases">
        <title>Reference genome assembly for Australian Ascochyta lentis isolate Al4.</title>
        <authorList>
            <person name="Lee R.C."/>
            <person name="Farfan-Caceres L.M."/>
            <person name="Debler J.W."/>
            <person name="Williams A.H."/>
            <person name="Henares B.M."/>
        </authorList>
    </citation>
    <scope>NUCLEOTIDE SEQUENCE</scope>
    <source>
        <strain evidence="14">Al4</strain>
    </source>
</reference>
<keyword evidence="15" id="KW-1185">Reference proteome</keyword>
<dbReference type="Pfam" id="PF15879">
    <property type="entry name" value="MWFE"/>
    <property type="match status" value="1"/>
</dbReference>
<name>A0A8H7JAR3_9PLEO</name>
<reference evidence="14" key="1">
    <citation type="submission" date="2018-12" db="EMBL/GenBank/DDBJ databases">
        <authorList>
            <person name="Syme R.A."/>
            <person name="Farfan-Caceres L."/>
            <person name="Lichtenzveig J."/>
        </authorList>
    </citation>
    <scope>NUCLEOTIDE SEQUENCE</scope>
    <source>
        <strain evidence="14">Al4</strain>
    </source>
</reference>
<dbReference type="PANTHER" id="PTHR17098:SF2">
    <property type="entry name" value="NADH DEHYDROGENASE [UBIQUINONE] 1 ALPHA SUBCOMPLEX SUBUNIT 1"/>
    <property type="match status" value="1"/>
</dbReference>
<keyword evidence="7 13" id="KW-0812">Transmembrane</keyword>
<dbReference type="InterPro" id="IPR017384">
    <property type="entry name" value="NADH_Ub_cplx-1_asu_su-1"/>
</dbReference>
<proteinExistence type="inferred from homology"/>
<comment type="function">
    <text evidence="1">Accessory subunit of the mitochondrial membrane respiratory chain NADH dehydrogenase (Complex I), that is believed not to be involved in catalysis. Complex I functions in the transfer of electrons from NADH to the respiratory chain. The immediate electron acceptor for the enzyme is believed to be ubiquinone.</text>
</comment>
<organism evidence="14 15">
    <name type="scientific">Ascochyta lentis</name>
    <dbReference type="NCBI Taxonomy" id="205686"/>
    <lineage>
        <taxon>Eukaryota</taxon>
        <taxon>Fungi</taxon>
        <taxon>Dikarya</taxon>
        <taxon>Ascomycota</taxon>
        <taxon>Pezizomycotina</taxon>
        <taxon>Dothideomycetes</taxon>
        <taxon>Pleosporomycetidae</taxon>
        <taxon>Pleosporales</taxon>
        <taxon>Pleosporineae</taxon>
        <taxon>Didymellaceae</taxon>
        <taxon>Ascochyta</taxon>
    </lineage>
</organism>
<dbReference type="PANTHER" id="PTHR17098">
    <property type="entry name" value="NADH-UBIQUINONE OXIDOREDUCTASE MWFE SUBUNIT"/>
    <property type="match status" value="1"/>
</dbReference>
<keyword evidence="6" id="KW-0679">Respiratory chain</keyword>
<keyword evidence="9" id="KW-0249">Electron transport</keyword>
<keyword evidence="5" id="KW-0813">Transport</keyword>
<evidence type="ECO:0000256" key="3">
    <source>
        <dbReference type="ARBA" id="ARBA00009960"/>
    </source>
</evidence>
<keyword evidence="11" id="KW-0496">Mitochondrion</keyword>
<dbReference type="Proteomes" id="UP000651452">
    <property type="component" value="Unassembled WGS sequence"/>
</dbReference>
<evidence type="ECO:0000256" key="7">
    <source>
        <dbReference type="ARBA" id="ARBA00022692"/>
    </source>
</evidence>
<evidence type="ECO:0000256" key="2">
    <source>
        <dbReference type="ARBA" id="ARBA00004298"/>
    </source>
</evidence>
<feature type="transmembrane region" description="Helical" evidence="13">
    <location>
        <begin position="7"/>
        <end position="28"/>
    </location>
</feature>
<dbReference type="EMBL" id="RZGK01000003">
    <property type="protein sequence ID" value="KAF9700094.1"/>
    <property type="molecule type" value="Genomic_DNA"/>
</dbReference>
<gene>
    <name evidence="14" type="ORF">EKO04_001350</name>
</gene>
<dbReference type="AlphaFoldDB" id="A0A8H7JAR3"/>
<accession>A0A8H7JAR3</accession>
<comment type="caution">
    <text evidence="14">The sequence shown here is derived from an EMBL/GenBank/DDBJ whole genome shotgun (WGS) entry which is preliminary data.</text>
</comment>
<evidence type="ECO:0000256" key="4">
    <source>
        <dbReference type="ARBA" id="ARBA00016392"/>
    </source>
</evidence>
<dbReference type="GO" id="GO:0005743">
    <property type="term" value="C:mitochondrial inner membrane"/>
    <property type="evidence" value="ECO:0007669"/>
    <property type="project" value="UniProtKB-SubCell"/>
</dbReference>
<evidence type="ECO:0000313" key="14">
    <source>
        <dbReference type="EMBL" id="KAF9700094.1"/>
    </source>
</evidence>
<keyword evidence="8" id="KW-0999">Mitochondrion inner membrane</keyword>
<evidence type="ECO:0000256" key="5">
    <source>
        <dbReference type="ARBA" id="ARBA00022448"/>
    </source>
</evidence>
<keyword evidence="10 13" id="KW-1133">Transmembrane helix</keyword>
<evidence type="ECO:0000256" key="12">
    <source>
        <dbReference type="ARBA" id="ARBA00023136"/>
    </source>
</evidence>